<accession>A0A3B6RQL5</accession>
<dbReference type="Proteomes" id="UP000019116">
    <property type="component" value="Chromosome 7A"/>
</dbReference>
<feature type="coiled-coil region" evidence="1">
    <location>
        <begin position="63"/>
        <end position="90"/>
    </location>
</feature>
<reference evidence="3" key="2">
    <citation type="submission" date="2018-10" db="UniProtKB">
        <authorList>
            <consortium name="EnsemblPlants"/>
        </authorList>
    </citation>
    <scope>IDENTIFICATION</scope>
</reference>
<dbReference type="AlphaFoldDB" id="A0A3B6RQL5"/>
<evidence type="ECO:0000259" key="2">
    <source>
        <dbReference type="SMART" id="SM00597"/>
    </source>
</evidence>
<dbReference type="OMA" id="FHESCEV"/>
<keyword evidence="1" id="KW-0175">Coiled coil</keyword>
<dbReference type="InterPro" id="IPR006580">
    <property type="entry name" value="Znf_TTF"/>
</dbReference>
<dbReference type="STRING" id="4565.A0A3B6RQL5"/>
<dbReference type="Gramene" id="TraesLDM7A03G04041790.1">
    <property type="protein sequence ID" value="TraesLDM7A03G04041790.1.CDS1"/>
    <property type="gene ID" value="TraesLDM7A03G04041790"/>
</dbReference>
<dbReference type="Gramene" id="TraesCS7A02G568500.1">
    <property type="protein sequence ID" value="TraesCS7A02G568500.1.cds1"/>
    <property type="gene ID" value="TraesCS7A02G568500"/>
</dbReference>
<dbReference type="PANTHER" id="PTHR45749">
    <property type="match status" value="1"/>
</dbReference>
<protein>
    <recommendedName>
        <fullName evidence="2">TTF-type domain-containing protein</fullName>
    </recommendedName>
</protein>
<dbReference type="SMART" id="SM00597">
    <property type="entry name" value="ZnF_TTF"/>
    <property type="match status" value="1"/>
</dbReference>
<dbReference type="EnsemblPlants" id="TraesCS7A02G568500.1">
    <property type="protein sequence ID" value="TraesCS7A02G568500.1.cds1"/>
    <property type="gene ID" value="TraesCS7A02G568500"/>
</dbReference>
<organism evidence="3">
    <name type="scientific">Triticum aestivum</name>
    <name type="common">Wheat</name>
    <dbReference type="NCBI Taxonomy" id="4565"/>
    <lineage>
        <taxon>Eukaryota</taxon>
        <taxon>Viridiplantae</taxon>
        <taxon>Streptophyta</taxon>
        <taxon>Embryophyta</taxon>
        <taxon>Tracheophyta</taxon>
        <taxon>Spermatophyta</taxon>
        <taxon>Magnoliopsida</taxon>
        <taxon>Liliopsida</taxon>
        <taxon>Poales</taxon>
        <taxon>Poaceae</taxon>
        <taxon>BOP clade</taxon>
        <taxon>Pooideae</taxon>
        <taxon>Triticodae</taxon>
        <taxon>Triticeae</taxon>
        <taxon>Triticinae</taxon>
        <taxon>Triticum</taxon>
    </lineage>
</organism>
<evidence type="ECO:0000313" key="3">
    <source>
        <dbReference type="EnsemblPlants" id="TraesCS7A02G568500.1.cds1"/>
    </source>
</evidence>
<dbReference type="Gramene" id="TraesWEE_scaffold_000312_01G001100.1">
    <property type="protein sequence ID" value="TraesWEE_scaffold_000312_01G001100.1"/>
    <property type="gene ID" value="TraesWEE_scaffold_000312_01G001100"/>
</dbReference>
<dbReference type="Gramene" id="TraesCAD_scaffold_019183_01G000100.1">
    <property type="protein sequence ID" value="TraesCAD_scaffold_019183_01G000100.1"/>
    <property type="gene ID" value="TraesCAD_scaffold_019183_01G000100"/>
</dbReference>
<sequence>MLPKKHLSGCEKRNNKKRVDKLIKSQEGAMDMFVLRPGAATNSEQLYITNGEEKPDDTKNAIEENHVDKNNAAENDADQHTENFSDHENLGNADEQGSSFDIYDPRTWNILDNKSRDILIEKGPIREYNLVFPEDEISGRHFSYDYYTRKLRNGEFSDRRWLVYSKHVNKVYCFCCKLFKYGKSKSLLASEGLKDWRHLSEKLKLHENSVEHITNMNTWNEVRLRLSKKETIDKDMQQEIAREKERWRLVLIRIVAAVKFLAKHSLAF</sequence>
<evidence type="ECO:0000313" key="4">
    <source>
        <dbReference type="Proteomes" id="UP000019116"/>
    </source>
</evidence>
<name>A0A3B6RQL5_WHEAT</name>
<dbReference type="Gramene" id="TraesSTA7A03G04033860.1">
    <property type="protein sequence ID" value="TraesSTA7A03G04033860.1.CDS1"/>
    <property type="gene ID" value="TraesSTA7A03G04033860"/>
</dbReference>
<proteinExistence type="predicted"/>
<evidence type="ECO:0000256" key="1">
    <source>
        <dbReference type="SAM" id="Coils"/>
    </source>
</evidence>
<reference evidence="3" key="1">
    <citation type="submission" date="2018-08" db="EMBL/GenBank/DDBJ databases">
        <authorList>
            <person name="Rossello M."/>
        </authorList>
    </citation>
    <scope>NUCLEOTIDE SEQUENCE [LARGE SCALE GENOMIC DNA]</scope>
    <source>
        <strain evidence="3">cv. Chinese Spring</strain>
    </source>
</reference>
<dbReference type="PANTHER" id="PTHR45749:SF35">
    <property type="entry name" value="AC-LIKE TRANSPOSASE-RELATED"/>
    <property type="match status" value="1"/>
</dbReference>
<feature type="domain" description="TTF-type" evidence="2">
    <location>
        <begin position="147"/>
        <end position="231"/>
    </location>
</feature>
<dbReference type="PaxDb" id="4565-Traes_5DL_E39565370.1"/>
<keyword evidence="4" id="KW-1185">Reference proteome</keyword>